<proteinExistence type="predicted"/>
<feature type="region of interest" description="Disordered" evidence="1">
    <location>
        <begin position="96"/>
        <end position="120"/>
    </location>
</feature>
<dbReference type="AlphaFoldDB" id="A0A9W6YDG1"/>
<dbReference type="Proteomes" id="UP001165121">
    <property type="component" value="Unassembled WGS sequence"/>
</dbReference>
<evidence type="ECO:0000313" key="3">
    <source>
        <dbReference type="Proteomes" id="UP001165121"/>
    </source>
</evidence>
<keyword evidence="3" id="KW-1185">Reference proteome</keyword>
<accession>A0A9W6YDG1</accession>
<dbReference type="EMBL" id="BSXT01005521">
    <property type="protein sequence ID" value="GMF60769.1"/>
    <property type="molecule type" value="Genomic_DNA"/>
</dbReference>
<name>A0A9W6YDG1_9STRA</name>
<dbReference type="OrthoDB" id="129501at2759"/>
<reference evidence="2" key="1">
    <citation type="submission" date="2023-04" db="EMBL/GenBank/DDBJ databases">
        <title>Phytophthora fragariaefolia NBRC 109709.</title>
        <authorList>
            <person name="Ichikawa N."/>
            <person name="Sato H."/>
            <person name="Tonouchi N."/>
        </authorList>
    </citation>
    <scope>NUCLEOTIDE SEQUENCE</scope>
    <source>
        <strain evidence="2">NBRC 109709</strain>
    </source>
</reference>
<sequence length="226" mass="25150">MRRRSSNSRTSSSVREKVMVSGMVLNPKELLQQQDQILSAWQKCKNGLLASVRSLLTLPFLPNALVALIRPQDMSTVWVRQQHIFDCLTGSRKKNNRDLFDDPKANRHQNDSVQECPAAAASAQSVPVDTQLQHEVSYLLSISSGSDLEDIGAIRHQNQTLGKRSRSSGRTGQHGAGLFLDDANSSSDEDAEPACRMFRPSATQQRVSRTVLHARFQGKSCPYIFE</sequence>
<protein>
    <submittedName>
        <fullName evidence="2">Unnamed protein product</fullName>
    </submittedName>
</protein>
<gene>
    <name evidence="2" type="ORF">Pfra01_002640700</name>
</gene>
<organism evidence="2 3">
    <name type="scientific">Phytophthora fragariaefolia</name>
    <dbReference type="NCBI Taxonomy" id="1490495"/>
    <lineage>
        <taxon>Eukaryota</taxon>
        <taxon>Sar</taxon>
        <taxon>Stramenopiles</taxon>
        <taxon>Oomycota</taxon>
        <taxon>Peronosporomycetes</taxon>
        <taxon>Peronosporales</taxon>
        <taxon>Peronosporaceae</taxon>
        <taxon>Phytophthora</taxon>
    </lineage>
</organism>
<feature type="region of interest" description="Disordered" evidence="1">
    <location>
        <begin position="159"/>
        <end position="193"/>
    </location>
</feature>
<evidence type="ECO:0000313" key="2">
    <source>
        <dbReference type="EMBL" id="GMF60769.1"/>
    </source>
</evidence>
<comment type="caution">
    <text evidence="2">The sequence shown here is derived from an EMBL/GenBank/DDBJ whole genome shotgun (WGS) entry which is preliminary data.</text>
</comment>
<feature type="compositionally biased region" description="Basic and acidic residues" evidence="1">
    <location>
        <begin position="96"/>
        <end position="110"/>
    </location>
</feature>
<evidence type="ECO:0000256" key="1">
    <source>
        <dbReference type="SAM" id="MobiDB-lite"/>
    </source>
</evidence>